<feature type="signal peptide" evidence="1">
    <location>
        <begin position="1"/>
        <end position="25"/>
    </location>
</feature>
<protein>
    <submittedName>
        <fullName evidence="2">Protein Atu4866</fullName>
    </submittedName>
</protein>
<dbReference type="EMBL" id="FNAE01000001">
    <property type="protein sequence ID" value="SDD32886.1"/>
    <property type="molecule type" value="Genomic_DNA"/>
</dbReference>
<gene>
    <name evidence="2" type="ORF">SAMN05216575_101331</name>
</gene>
<accession>A0A1G6TWR6</accession>
<organism evidence="2 3">
    <name type="scientific">Ectopseudomonas alcaliphila</name>
    <dbReference type="NCBI Taxonomy" id="101564"/>
    <lineage>
        <taxon>Bacteria</taxon>
        <taxon>Pseudomonadati</taxon>
        <taxon>Pseudomonadota</taxon>
        <taxon>Gammaproteobacteria</taxon>
        <taxon>Pseudomonadales</taxon>
        <taxon>Pseudomonadaceae</taxon>
        <taxon>Ectopseudomonas</taxon>
    </lineage>
</organism>
<evidence type="ECO:0000313" key="3">
    <source>
        <dbReference type="Proteomes" id="UP000182413"/>
    </source>
</evidence>
<dbReference type="AlphaFoldDB" id="A0A1G6TWR6"/>
<evidence type="ECO:0000313" key="2">
    <source>
        <dbReference type="EMBL" id="SDD32886.1"/>
    </source>
</evidence>
<dbReference type="InterPro" id="IPR020955">
    <property type="entry name" value="Uncharacterised_Atu4866"/>
</dbReference>
<sequence>MPAKNTLAALLISSALLPEMTMAEANNPHPYVGMWVTDDGHVRHALLANGRYDEARGNRESAYQGNYRITGNHIDYVDDTGFTADGEFIDDVLYHGGMVLRRKSPPTNE</sequence>
<keyword evidence="1" id="KW-0732">Signal</keyword>
<evidence type="ECO:0000256" key="1">
    <source>
        <dbReference type="SAM" id="SignalP"/>
    </source>
</evidence>
<name>A0A1G6TWR6_9GAMM</name>
<dbReference type="Pfam" id="PF11512">
    <property type="entry name" value="Atu4866"/>
    <property type="match status" value="1"/>
</dbReference>
<proteinExistence type="predicted"/>
<dbReference type="Proteomes" id="UP000182413">
    <property type="component" value="Unassembled WGS sequence"/>
</dbReference>
<dbReference type="OrthoDB" id="9810893at2"/>
<feature type="chain" id="PRO_5010175862" evidence="1">
    <location>
        <begin position="26"/>
        <end position="109"/>
    </location>
</feature>
<dbReference type="Gene3D" id="2.40.128.290">
    <property type="entry name" value="Uncharacterised protein Atu4866, PF11512"/>
    <property type="match status" value="1"/>
</dbReference>
<dbReference type="InterPro" id="IPR038646">
    <property type="entry name" value="Atu4866-like_sf"/>
</dbReference>
<reference evidence="2 3" key="1">
    <citation type="submission" date="2016-10" db="EMBL/GenBank/DDBJ databases">
        <authorList>
            <person name="de Groot N.N."/>
        </authorList>
    </citation>
    <scope>NUCLEOTIDE SEQUENCE [LARGE SCALE GENOMIC DNA]</scope>
    <source>
        <strain evidence="2 3">JCM 10630</strain>
    </source>
</reference>